<dbReference type="Proteomes" id="UP001168821">
    <property type="component" value="Unassembled WGS sequence"/>
</dbReference>
<reference evidence="3" key="1">
    <citation type="journal article" date="2023" name="G3 (Bethesda)">
        <title>Whole genome assemblies of Zophobas morio and Tenebrio molitor.</title>
        <authorList>
            <person name="Kaur S."/>
            <person name="Stinson S.A."/>
            <person name="diCenzo G.C."/>
        </authorList>
    </citation>
    <scope>NUCLEOTIDE SEQUENCE</scope>
    <source>
        <strain evidence="3">QUZm001</strain>
    </source>
</reference>
<keyword evidence="4" id="KW-1185">Reference proteome</keyword>
<sequence length="139" mass="15790">MTFVKKLTLILFIVLNISTTTALRFFQSRKRKKKCLVREQWNFHYVTCASKYQKCCATGCCDSAINNATTAYVKALIVCSVIVMGFMMVYIEIWCKKKCKGWKKKCKSCVTSKDGVDLRGCEENCQEMESFNGGNEGGK</sequence>
<proteinExistence type="predicted"/>
<evidence type="ECO:0000256" key="2">
    <source>
        <dbReference type="SAM" id="SignalP"/>
    </source>
</evidence>
<protein>
    <recommendedName>
        <fullName evidence="5">Transmembrane protein</fullName>
    </recommendedName>
</protein>
<keyword evidence="1" id="KW-1133">Transmembrane helix</keyword>
<keyword evidence="1" id="KW-0472">Membrane</keyword>
<name>A0AA38M3M5_9CUCU</name>
<dbReference type="EMBL" id="JALNTZ010000009">
    <property type="protein sequence ID" value="KAJ3641664.1"/>
    <property type="molecule type" value="Genomic_DNA"/>
</dbReference>
<keyword evidence="1" id="KW-0812">Transmembrane</keyword>
<feature type="chain" id="PRO_5041282349" description="Transmembrane protein" evidence="2">
    <location>
        <begin position="23"/>
        <end position="139"/>
    </location>
</feature>
<evidence type="ECO:0008006" key="5">
    <source>
        <dbReference type="Google" id="ProtNLM"/>
    </source>
</evidence>
<evidence type="ECO:0000313" key="3">
    <source>
        <dbReference type="EMBL" id="KAJ3641664.1"/>
    </source>
</evidence>
<dbReference type="AlphaFoldDB" id="A0AA38M3M5"/>
<gene>
    <name evidence="3" type="ORF">Zmor_028149</name>
</gene>
<organism evidence="3 4">
    <name type="scientific">Zophobas morio</name>
    <dbReference type="NCBI Taxonomy" id="2755281"/>
    <lineage>
        <taxon>Eukaryota</taxon>
        <taxon>Metazoa</taxon>
        <taxon>Ecdysozoa</taxon>
        <taxon>Arthropoda</taxon>
        <taxon>Hexapoda</taxon>
        <taxon>Insecta</taxon>
        <taxon>Pterygota</taxon>
        <taxon>Neoptera</taxon>
        <taxon>Endopterygota</taxon>
        <taxon>Coleoptera</taxon>
        <taxon>Polyphaga</taxon>
        <taxon>Cucujiformia</taxon>
        <taxon>Tenebrionidae</taxon>
        <taxon>Zophobas</taxon>
    </lineage>
</organism>
<accession>A0AA38M3M5</accession>
<evidence type="ECO:0000313" key="4">
    <source>
        <dbReference type="Proteomes" id="UP001168821"/>
    </source>
</evidence>
<evidence type="ECO:0000256" key="1">
    <source>
        <dbReference type="SAM" id="Phobius"/>
    </source>
</evidence>
<feature type="signal peptide" evidence="2">
    <location>
        <begin position="1"/>
        <end position="22"/>
    </location>
</feature>
<feature type="transmembrane region" description="Helical" evidence="1">
    <location>
        <begin position="75"/>
        <end position="95"/>
    </location>
</feature>
<comment type="caution">
    <text evidence="3">The sequence shown here is derived from an EMBL/GenBank/DDBJ whole genome shotgun (WGS) entry which is preliminary data.</text>
</comment>
<keyword evidence="2" id="KW-0732">Signal</keyword>